<evidence type="ECO:0000313" key="2">
    <source>
        <dbReference type="EMBL" id="CAK6434334.1"/>
    </source>
</evidence>
<dbReference type="Proteomes" id="UP001314169">
    <property type="component" value="Chromosome 11"/>
</dbReference>
<feature type="compositionally biased region" description="Polar residues" evidence="1">
    <location>
        <begin position="38"/>
        <end position="53"/>
    </location>
</feature>
<proteinExistence type="predicted"/>
<reference evidence="2" key="1">
    <citation type="submission" date="2023-12" db="EMBL/GenBank/DDBJ databases">
        <authorList>
            <person name="Brown T."/>
        </authorList>
    </citation>
    <scope>NUCLEOTIDE SEQUENCE</scope>
</reference>
<feature type="region of interest" description="Disordered" evidence="1">
    <location>
        <begin position="38"/>
        <end position="78"/>
    </location>
</feature>
<keyword evidence="3" id="KW-1185">Reference proteome</keyword>
<accession>A0ABN9ZCB7</accession>
<sequence length="105" mass="11744">MYITYNNSTIATVQQITMHKAVLKTFIKPGVRRSLNQRTKPTMSTQTERQGSMTGMGDCRTLTRRNRDRTMPALKSSGAPKHFCVSATTDSRLLFLSSLMMPISG</sequence>
<dbReference type="EMBL" id="OY882868">
    <property type="protein sequence ID" value="CAK6434334.1"/>
    <property type="molecule type" value="Genomic_DNA"/>
</dbReference>
<evidence type="ECO:0000256" key="1">
    <source>
        <dbReference type="SAM" id="MobiDB-lite"/>
    </source>
</evidence>
<name>A0ABN9ZCB7_PIPNA</name>
<protein>
    <submittedName>
        <fullName evidence="2">Uncharacterized protein</fullName>
    </submittedName>
</protein>
<gene>
    <name evidence="2" type="ORF">MPIPNATIZW_LOCUS2640</name>
</gene>
<evidence type="ECO:0000313" key="3">
    <source>
        <dbReference type="Proteomes" id="UP001314169"/>
    </source>
</evidence>
<organism evidence="2 3">
    <name type="scientific">Pipistrellus nathusii</name>
    <name type="common">Nathusius' pipistrelle</name>
    <dbReference type="NCBI Taxonomy" id="59473"/>
    <lineage>
        <taxon>Eukaryota</taxon>
        <taxon>Metazoa</taxon>
        <taxon>Chordata</taxon>
        <taxon>Craniata</taxon>
        <taxon>Vertebrata</taxon>
        <taxon>Euteleostomi</taxon>
        <taxon>Mammalia</taxon>
        <taxon>Eutheria</taxon>
        <taxon>Laurasiatheria</taxon>
        <taxon>Chiroptera</taxon>
        <taxon>Yangochiroptera</taxon>
        <taxon>Vespertilionidae</taxon>
        <taxon>Pipistrellus</taxon>
    </lineage>
</organism>